<comment type="cofactor">
    <cofactor evidence="1">
        <name>Zn(2+)</name>
        <dbReference type="ChEBI" id="CHEBI:29105"/>
    </cofactor>
</comment>
<evidence type="ECO:0000256" key="2">
    <source>
        <dbReference type="ARBA" id="ARBA00009388"/>
    </source>
</evidence>
<dbReference type="Gene3D" id="1.10.390.10">
    <property type="entry name" value="Neutral Protease Domain 2"/>
    <property type="match status" value="1"/>
</dbReference>
<evidence type="ECO:0000256" key="7">
    <source>
        <dbReference type="ARBA" id="ARBA00022833"/>
    </source>
</evidence>
<dbReference type="CDD" id="cd09597">
    <property type="entry name" value="M4_TLP"/>
    <property type="match status" value="1"/>
</dbReference>
<dbReference type="PANTHER" id="PTHR33794">
    <property type="entry name" value="BACILLOLYSIN"/>
    <property type="match status" value="1"/>
</dbReference>
<sequence>MKKRKFVSTLLATSLSFGALFTPATVSTASANSATELPSTDVKEKVKQQKKLNKMKEKTIKAKEKFNISWDEKKGIPRYISGKLSNKNVDIKGFLEENKDLFNIEDGAFEIVQSESDELGMTHYRTQLTVDGIPVYGAELNVHTDKDGVVTSINGQVEPKLLKKKWNKSIKLSQKEAIKVAEGELSFSPKEDTYTAEPKSDLYLYKHENKWLPVYIVELQFLDPYIGRELFFIDAKKGEVLKSQNLIKHAEEVEETGNKIGNGKGVLGDSKEINTFYDADKGSYYLVDITKNMFKEDEPNPDLTPDPTLLDGVIRTHDAGDKWATGSIVSDGDNTFDAAAQKAAVDAHYYAGIVYDYFYDKHDRNSYDDKGSDIVSSVHVRDPDQPNVGWNNAAWVGTQMIYGDGDGVTFAPLSGSLDVVSHELAHAITDYSADLVYEAQPGALNESFSDVFGILVEADHEGSVDWLLGEDVYTPGVAGDALRSMANPTLYNQPDHMSNYQNLPITREGDWGGVHINSGIPNKAFYNIATVIDLEKTGKIYYRALTKYLTSQSQFIDARNALLQASEDLYGAGSEEYKAVAKGFADVGIGNVTDSNDHIGAAFELTNGETYSTTISSSTDKDYYRISTETVSDVTVNLTNVPADYDLYLYDSNGQQIGKSEEAETSNETIEYSALQPGTYYIEVIGWNGANSTSTYSINATHWDIDDATDSFETAYELPIDQPYKTTIASASDEDFYRFEAEVPGEIKVNLTDVPTNYDIYLYDQNKQLVGKSEEVGTTDESIVYDALVAGTYYVKVVGKNGVSSTSPYSITATYPTESKWFYEIVDYQTPHPYPNLYNDGFTFNKPGVQKVAVHFAYIETEEDYDFVHVKDKAGNIVASFDGTQEDVWVEVEGDEISVVLESDQSITAYGFIVDKVRYFNDSLLLD</sequence>
<evidence type="ECO:0000259" key="13">
    <source>
        <dbReference type="Pfam" id="PF04151"/>
    </source>
</evidence>
<evidence type="ECO:0000256" key="9">
    <source>
        <dbReference type="ARBA" id="ARBA00023049"/>
    </source>
</evidence>
<dbReference type="SUPFAM" id="SSF55486">
    <property type="entry name" value="Metalloproteases ('zincins'), catalytic domain"/>
    <property type="match status" value="1"/>
</dbReference>
<dbReference type="SUPFAM" id="SSF89260">
    <property type="entry name" value="Collagen-binding domain"/>
    <property type="match status" value="2"/>
</dbReference>
<dbReference type="PRINTS" id="PR00730">
    <property type="entry name" value="THERMOLYSIN"/>
</dbReference>
<dbReference type="Gene3D" id="2.60.120.380">
    <property type="match status" value="2"/>
</dbReference>
<evidence type="ECO:0000256" key="3">
    <source>
        <dbReference type="ARBA" id="ARBA00022670"/>
    </source>
</evidence>
<evidence type="ECO:0000313" key="15">
    <source>
        <dbReference type="EMBL" id="MEI5909028.1"/>
    </source>
</evidence>
<dbReference type="InterPro" id="IPR013856">
    <property type="entry name" value="Peptidase_M4_domain"/>
</dbReference>
<dbReference type="Pfam" id="PF04151">
    <property type="entry name" value="PPC"/>
    <property type="match status" value="2"/>
</dbReference>
<evidence type="ECO:0000256" key="4">
    <source>
        <dbReference type="ARBA" id="ARBA00022723"/>
    </source>
</evidence>
<dbReference type="Proteomes" id="UP001312865">
    <property type="component" value="Unassembled WGS sequence"/>
</dbReference>
<evidence type="ECO:0000256" key="1">
    <source>
        <dbReference type="ARBA" id="ARBA00001947"/>
    </source>
</evidence>
<proteinExistence type="inferred from homology"/>
<evidence type="ECO:0000256" key="6">
    <source>
        <dbReference type="ARBA" id="ARBA00022801"/>
    </source>
</evidence>
<dbReference type="Pfam" id="PF02868">
    <property type="entry name" value="Peptidase_M4_C"/>
    <property type="match status" value="1"/>
</dbReference>
<dbReference type="InterPro" id="IPR035914">
    <property type="entry name" value="Sperma_CUB_dom_sf"/>
</dbReference>
<dbReference type="PANTHER" id="PTHR33794:SF1">
    <property type="entry name" value="BACILLOLYSIN"/>
    <property type="match status" value="1"/>
</dbReference>
<feature type="domain" description="Peptidase M4 C-terminal" evidence="12">
    <location>
        <begin position="433"/>
        <end position="589"/>
    </location>
</feature>
<gene>
    <name evidence="15" type="ORF">WAK64_18420</name>
</gene>
<feature type="domain" description="Peptidase M4" evidence="11">
    <location>
        <begin position="261"/>
        <end position="430"/>
    </location>
</feature>
<evidence type="ECO:0000259" key="11">
    <source>
        <dbReference type="Pfam" id="PF01447"/>
    </source>
</evidence>
<evidence type="ECO:0000259" key="12">
    <source>
        <dbReference type="Pfam" id="PF02868"/>
    </source>
</evidence>
<dbReference type="Gene3D" id="3.10.170.10">
    <property type="match status" value="1"/>
</dbReference>
<keyword evidence="5 10" id="KW-0732">Signal</keyword>
<feature type="domain" description="FTP" evidence="14">
    <location>
        <begin position="109"/>
        <end position="157"/>
    </location>
</feature>
<dbReference type="Pfam" id="PF01447">
    <property type="entry name" value="Peptidase_M4"/>
    <property type="match status" value="1"/>
</dbReference>
<dbReference type="InterPro" id="IPR023612">
    <property type="entry name" value="Peptidase_M4"/>
</dbReference>
<dbReference type="InterPro" id="IPR011096">
    <property type="entry name" value="FTP_domain"/>
</dbReference>
<keyword evidence="6" id="KW-0378">Hydrolase</keyword>
<dbReference type="Gene3D" id="2.60.120.290">
    <property type="entry name" value="Spermadhesin, CUB domain"/>
    <property type="match status" value="1"/>
</dbReference>
<dbReference type="Gene3D" id="3.10.450.40">
    <property type="match status" value="1"/>
</dbReference>
<keyword evidence="16" id="KW-1185">Reference proteome</keyword>
<organism evidence="15 16">
    <name type="scientific">Bacillus spongiae</name>
    <dbReference type="NCBI Taxonomy" id="2683610"/>
    <lineage>
        <taxon>Bacteria</taxon>
        <taxon>Bacillati</taxon>
        <taxon>Bacillota</taxon>
        <taxon>Bacilli</taxon>
        <taxon>Bacillales</taxon>
        <taxon>Bacillaceae</taxon>
        <taxon>Bacillus</taxon>
    </lineage>
</organism>
<comment type="similarity">
    <text evidence="2">Belongs to the peptidase M4 family.</text>
</comment>
<dbReference type="InterPro" id="IPR001570">
    <property type="entry name" value="Peptidase_M4_C_domain"/>
</dbReference>
<evidence type="ECO:0000256" key="8">
    <source>
        <dbReference type="ARBA" id="ARBA00022837"/>
    </source>
</evidence>
<keyword evidence="3" id="KW-0645">Protease</keyword>
<evidence type="ECO:0000313" key="16">
    <source>
        <dbReference type="Proteomes" id="UP001312865"/>
    </source>
</evidence>
<evidence type="ECO:0000256" key="5">
    <source>
        <dbReference type="ARBA" id="ARBA00022729"/>
    </source>
</evidence>
<reference evidence="15 16" key="1">
    <citation type="journal article" date="2018" name="J. Microbiol.">
        <title>Bacillus spongiae sp. nov., isolated from sponge of Jeju Island.</title>
        <authorList>
            <person name="Lee G.E."/>
            <person name="Im W.T."/>
            <person name="Park J.S."/>
        </authorList>
    </citation>
    <scope>NUCLEOTIDE SEQUENCE [LARGE SCALE GENOMIC DNA]</scope>
    <source>
        <strain evidence="15 16">135PIL107-10</strain>
    </source>
</reference>
<dbReference type="Gene3D" id="3.10.450.490">
    <property type="match status" value="1"/>
</dbReference>
<keyword evidence="7" id="KW-0862">Zinc</keyword>
<dbReference type="EMBL" id="JBBAXC010000018">
    <property type="protein sequence ID" value="MEI5909028.1"/>
    <property type="molecule type" value="Genomic_DNA"/>
</dbReference>
<dbReference type="InterPro" id="IPR007280">
    <property type="entry name" value="Peptidase_C_arc/bac"/>
</dbReference>
<comment type="caution">
    <text evidence="15">The sequence shown here is derived from an EMBL/GenBank/DDBJ whole genome shotgun (WGS) entry which is preliminary data.</text>
</comment>
<name>A0ABU8HIS1_9BACI</name>
<evidence type="ECO:0000256" key="10">
    <source>
        <dbReference type="SAM" id="SignalP"/>
    </source>
</evidence>
<dbReference type="InterPro" id="IPR027268">
    <property type="entry name" value="Peptidase_M4/M1_CTD_sf"/>
</dbReference>
<feature type="chain" id="PRO_5045373429" evidence="10">
    <location>
        <begin position="22"/>
        <end position="927"/>
    </location>
</feature>
<dbReference type="InterPro" id="IPR050728">
    <property type="entry name" value="Zinc_Metalloprotease_M4"/>
</dbReference>
<accession>A0ABU8HIS1</accession>
<feature type="signal peptide" evidence="10">
    <location>
        <begin position="1"/>
        <end position="21"/>
    </location>
</feature>
<feature type="domain" description="Peptidase C-terminal archaeal/bacterial" evidence="13">
    <location>
        <begin position="620"/>
        <end position="684"/>
    </location>
</feature>
<feature type="domain" description="Peptidase C-terminal archaeal/bacterial" evidence="13">
    <location>
        <begin position="733"/>
        <end position="798"/>
    </location>
</feature>
<keyword evidence="8" id="KW-0106">Calcium</keyword>
<keyword evidence="9" id="KW-0482">Metalloprotease</keyword>
<evidence type="ECO:0000259" key="14">
    <source>
        <dbReference type="Pfam" id="PF07504"/>
    </source>
</evidence>
<dbReference type="SUPFAM" id="SSF49854">
    <property type="entry name" value="Spermadhesin, CUB domain"/>
    <property type="match status" value="1"/>
</dbReference>
<dbReference type="Pfam" id="PF07504">
    <property type="entry name" value="FTP"/>
    <property type="match status" value="1"/>
</dbReference>
<keyword evidence="4" id="KW-0479">Metal-binding</keyword>
<dbReference type="RefSeq" id="WP_336588472.1">
    <property type="nucleotide sequence ID" value="NZ_JBBAXC010000018.1"/>
</dbReference>
<protein>
    <submittedName>
        <fullName evidence="15">M4 family metallopeptidase</fullName>
    </submittedName>
</protein>